<feature type="transmembrane region" description="Helical" evidence="22">
    <location>
        <begin position="242"/>
        <end position="263"/>
    </location>
</feature>
<dbReference type="Pfam" id="PF00072">
    <property type="entry name" value="Response_reg"/>
    <property type="match status" value="1"/>
</dbReference>
<evidence type="ECO:0000256" key="2">
    <source>
        <dbReference type="ARBA" id="ARBA00004651"/>
    </source>
</evidence>
<keyword evidence="4" id="KW-1003">Cell membrane</keyword>
<feature type="modified residue" description="4-aspartylphosphate" evidence="21">
    <location>
        <position position="921"/>
    </location>
</feature>
<dbReference type="InterPro" id="IPR036097">
    <property type="entry name" value="HisK_dim/P_sf"/>
</dbReference>
<evidence type="ECO:0000313" key="26">
    <source>
        <dbReference type="EMBL" id="MBR7747933.1"/>
    </source>
</evidence>
<feature type="domain" description="HPt" evidence="25">
    <location>
        <begin position="1048"/>
        <end position="1146"/>
    </location>
</feature>
<protein>
    <recommendedName>
        <fullName evidence="18">Sensory/regulatory protein RpfC</fullName>
        <ecNumber evidence="3">2.7.13.3</ecNumber>
    </recommendedName>
    <alternativeName>
        <fullName evidence="19">Virulence sensor protein BvgS</fullName>
    </alternativeName>
</protein>
<keyword evidence="14" id="KW-0843">Virulence</keyword>
<evidence type="ECO:0000256" key="12">
    <source>
        <dbReference type="ARBA" id="ARBA00022989"/>
    </source>
</evidence>
<dbReference type="PANTHER" id="PTHR45339">
    <property type="entry name" value="HYBRID SIGNAL TRANSDUCTION HISTIDINE KINASE J"/>
    <property type="match status" value="1"/>
</dbReference>
<dbReference type="SMART" id="SM00448">
    <property type="entry name" value="REC"/>
    <property type="match status" value="1"/>
</dbReference>
<accession>A0A941DHW8</accession>
<sequence>MAKALLSHLRFKILMLTLVAVFGVLDLWASSYWQRSAGPKVAAELGATFGAPDRYYRLPIEHLKPESPLRQAGVRVGDHVVFDRIGDESRLLAMEDRIGLRWYPANQASVQAKSAHQGAEVSQYASQPVSQHLILQPIPKNLRHAEIWLAITLTQFATTFIALFIISMLVLRHANSMPMRVLAIAMLAIIPDTFIPYLPSGDLQDFLTLYVFPIELFVGYVFFTYFCLVFPESRPHWRLASVRLLFYVYMLCFASYTFCYIFLKLGILPWELREWLNMRLWRRALAITSVIFSLGALLVSWRASSGITRQRLAWIGFCMGNIYAIYMFHNLFRIVDEELALAYVESFNSSIIFLAYGGLGYALLKNRLFDFSFALNRFSVYALVILGLFACFALMQLLIAPYFALTTRWTTLLFDAVCGSILLALYKPWLAFSEQLVRTWLYPRWRAQQEALQIAVANAKDIKGQAQLVEHYLNAFSAYTNGARSAIYTYHEGFCRKIAGDFDLAPDKVYALGGDLARILRSKMPQSIASVAGENALLVPFTHRGNLTGMLLLGSKPDFNQYRPDEVRTIVQTAELLDQDLQAEAQRSHQQMLAEKIAAELHAREVAELANQAKSSFLANMSHEIRTPMNAIIGLAYLSLRTDLSTKQRDYLNKIHDAGNALLGIINSILDFSKIEAGKMDVDFSPFSLDEVVKHVSTVTAQKAHEKGLLLKFELADALPRFLVGDALRLGQVLVNLVNNAIKFTERGEVSLRITGSTNEHAISGHHVMLNFAVKDSGIGMTEEQVGRLFSAFSQADSSTSRKFGGTGLGLSISHQLVTLLGGQIQVQSEFGVGSCFEFSLPFELSHPNNVVSNSGAGSQIQHRYADALILLVEDNEINQQIAVELLETVGIKVEVASSGHEALARLEQVGPNYYDLILMDLEMPGMDGHQATQHIRSQQQFYPSPIIAMTAHAMADVRQRCLDEGMQDFLAKPVQPDALFSSLARWLAHKICPTSTDFLSNQNASTALAIQEEREAYAPLPDNIDQVDFNRLTQVDSALGLSLMMGKHDLYLKVLRRFLEGQAATTEQLQRALQSNNDEHALLLVHTLKGLAGSIGAKQVQADALQLEITLQLAKQDPTARTRYQTLCEQLATSLQLLLTELRQQLPSNLPSSRSVNLDSVTTEIDDRQVRQRLAHLAQLLSEFSGDCPQYFEENRAYFCQILDPNMVARVEQHIAQYAYDDALTVLRTLQFVP</sequence>
<keyword evidence="8" id="KW-0732">Signal</keyword>
<dbReference type="InterPro" id="IPR004358">
    <property type="entry name" value="Sig_transdc_His_kin-like_C"/>
</dbReference>
<evidence type="ECO:0000256" key="8">
    <source>
        <dbReference type="ARBA" id="ARBA00022729"/>
    </source>
</evidence>
<comment type="caution">
    <text evidence="26">The sequence shown here is derived from an EMBL/GenBank/DDBJ whole genome shotgun (WGS) entry which is preliminary data.</text>
</comment>
<dbReference type="CDD" id="cd16922">
    <property type="entry name" value="HATPase_EvgS-ArcB-TorS-like"/>
    <property type="match status" value="1"/>
</dbReference>
<evidence type="ECO:0000256" key="4">
    <source>
        <dbReference type="ARBA" id="ARBA00022475"/>
    </source>
</evidence>
<evidence type="ECO:0000259" key="25">
    <source>
        <dbReference type="PROSITE" id="PS50894"/>
    </source>
</evidence>
<dbReference type="EMBL" id="JAGSPM010000010">
    <property type="protein sequence ID" value="MBR7747933.1"/>
    <property type="molecule type" value="Genomic_DNA"/>
</dbReference>
<dbReference type="InterPro" id="IPR003661">
    <property type="entry name" value="HisK_dim/P_dom"/>
</dbReference>
<keyword evidence="6" id="KW-0808">Transferase</keyword>
<evidence type="ECO:0000256" key="13">
    <source>
        <dbReference type="ARBA" id="ARBA00023012"/>
    </source>
</evidence>
<dbReference type="GO" id="GO:0005886">
    <property type="term" value="C:plasma membrane"/>
    <property type="evidence" value="ECO:0007669"/>
    <property type="project" value="UniProtKB-SubCell"/>
</dbReference>
<evidence type="ECO:0000256" key="15">
    <source>
        <dbReference type="ARBA" id="ARBA00023136"/>
    </source>
</evidence>
<keyword evidence="10" id="KW-0418">Kinase</keyword>
<evidence type="ECO:0000256" key="10">
    <source>
        <dbReference type="ARBA" id="ARBA00022777"/>
    </source>
</evidence>
<dbReference type="GO" id="GO:0005524">
    <property type="term" value="F:ATP binding"/>
    <property type="evidence" value="ECO:0007669"/>
    <property type="project" value="UniProtKB-KW"/>
</dbReference>
<dbReference type="SMART" id="SM00388">
    <property type="entry name" value="HisKA"/>
    <property type="match status" value="1"/>
</dbReference>
<dbReference type="EC" id="2.7.13.3" evidence="3"/>
<keyword evidence="7 22" id="KW-0812">Transmembrane</keyword>
<dbReference type="CDD" id="cd17546">
    <property type="entry name" value="REC_hyHK_CKI1_RcsC-like"/>
    <property type="match status" value="1"/>
</dbReference>
<dbReference type="CDD" id="cd00082">
    <property type="entry name" value="HisKA"/>
    <property type="match status" value="1"/>
</dbReference>
<dbReference type="SMART" id="SM00387">
    <property type="entry name" value="HATPase_c"/>
    <property type="match status" value="1"/>
</dbReference>
<evidence type="ECO:0000256" key="19">
    <source>
        <dbReference type="ARBA" id="ARBA00070152"/>
    </source>
</evidence>
<dbReference type="PROSITE" id="PS50109">
    <property type="entry name" value="HIS_KIN"/>
    <property type="match status" value="1"/>
</dbReference>
<keyword evidence="11" id="KW-0067">ATP-binding</keyword>
<dbReference type="InterPro" id="IPR011006">
    <property type="entry name" value="CheY-like_superfamily"/>
</dbReference>
<evidence type="ECO:0000259" key="24">
    <source>
        <dbReference type="PROSITE" id="PS50110"/>
    </source>
</evidence>
<dbReference type="Gene3D" id="1.10.287.130">
    <property type="match status" value="1"/>
</dbReference>
<dbReference type="SUPFAM" id="SSF52172">
    <property type="entry name" value="CheY-like"/>
    <property type="match status" value="1"/>
</dbReference>
<dbReference type="GO" id="GO:0000155">
    <property type="term" value="F:phosphorelay sensor kinase activity"/>
    <property type="evidence" value="ECO:0007669"/>
    <property type="project" value="InterPro"/>
</dbReference>
<evidence type="ECO:0000256" key="7">
    <source>
        <dbReference type="ARBA" id="ARBA00022692"/>
    </source>
</evidence>
<dbReference type="FunFam" id="3.30.565.10:FF:000010">
    <property type="entry name" value="Sensor histidine kinase RcsC"/>
    <property type="match status" value="1"/>
</dbReference>
<evidence type="ECO:0000256" key="14">
    <source>
        <dbReference type="ARBA" id="ARBA00023026"/>
    </source>
</evidence>
<name>A0A941DHW8_9BURK</name>
<dbReference type="PROSITE" id="PS50110">
    <property type="entry name" value="RESPONSE_REGULATORY"/>
    <property type="match status" value="1"/>
</dbReference>
<evidence type="ECO:0000256" key="1">
    <source>
        <dbReference type="ARBA" id="ARBA00000085"/>
    </source>
</evidence>
<evidence type="ECO:0000256" key="20">
    <source>
        <dbReference type="PROSITE-ProRule" id="PRU00110"/>
    </source>
</evidence>
<feature type="transmembrane region" description="Helical" evidence="22">
    <location>
        <begin position="181"/>
        <end position="198"/>
    </location>
</feature>
<keyword evidence="9" id="KW-0547">Nucleotide-binding</keyword>
<dbReference type="SUPFAM" id="SSF47384">
    <property type="entry name" value="Homodimeric domain of signal transducing histidine kinase"/>
    <property type="match status" value="1"/>
</dbReference>
<feature type="domain" description="Histidine kinase" evidence="23">
    <location>
        <begin position="620"/>
        <end position="845"/>
    </location>
</feature>
<dbReference type="CDD" id="cd00088">
    <property type="entry name" value="HPT"/>
    <property type="match status" value="1"/>
</dbReference>
<dbReference type="InterPro" id="IPR036890">
    <property type="entry name" value="HATPase_C_sf"/>
</dbReference>
<dbReference type="FunFam" id="1.10.287.130:FF:000002">
    <property type="entry name" value="Two-component osmosensing histidine kinase"/>
    <property type="match status" value="1"/>
</dbReference>
<keyword evidence="15 22" id="KW-0472">Membrane</keyword>
<dbReference type="InterPro" id="IPR001789">
    <property type="entry name" value="Sig_transdc_resp-reg_receiver"/>
</dbReference>
<evidence type="ECO:0000256" key="17">
    <source>
        <dbReference type="ARBA" id="ARBA00064003"/>
    </source>
</evidence>
<feature type="transmembrane region" description="Helical" evidence="22">
    <location>
        <begin position="380"/>
        <end position="403"/>
    </location>
</feature>
<dbReference type="InterPro" id="IPR036641">
    <property type="entry name" value="HPT_dom_sf"/>
</dbReference>
<dbReference type="Gene3D" id="3.30.565.10">
    <property type="entry name" value="Histidine kinase-like ATPase, C-terminal domain"/>
    <property type="match status" value="1"/>
</dbReference>
<feature type="transmembrane region" description="Helical" evidence="22">
    <location>
        <begin position="283"/>
        <end position="300"/>
    </location>
</feature>
<dbReference type="Pfam" id="PF01627">
    <property type="entry name" value="Hpt"/>
    <property type="match status" value="1"/>
</dbReference>
<dbReference type="PRINTS" id="PR00344">
    <property type="entry name" value="BCTRLSENSOR"/>
</dbReference>
<evidence type="ECO:0000256" key="5">
    <source>
        <dbReference type="ARBA" id="ARBA00022553"/>
    </source>
</evidence>
<keyword evidence="5 21" id="KW-0597">Phosphoprotein</keyword>
<evidence type="ECO:0000256" key="22">
    <source>
        <dbReference type="SAM" id="Phobius"/>
    </source>
</evidence>
<dbReference type="InterPro" id="IPR008207">
    <property type="entry name" value="Sig_transdc_His_kin_Hpt_dom"/>
</dbReference>
<proteinExistence type="predicted"/>
<reference evidence="26 27" key="1">
    <citation type="submission" date="2021-04" db="EMBL/GenBank/DDBJ databases">
        <title>novel species isolated from subtropical streams in China.</title>
        <authorList>
            <person name="Lu H."/>
        </authorList>
    </citation>
    <scope>NUCLEOTIDE SEQUENCE [LARGE SCALE GENOMIC DNA]</scope>
    <source>
        <strain evidence="26 27">BYS107W</strain>
    </source>
</reference>
<dbReference type="SUPFAM" id="SSF55874">
    <property type="entry name" value="ATPase domain of HSP90 chaperone/DNA topoisomerase II/histidine kinase"/>
    <property type="match status" value="1"/>
</dbReference>
<dbReference type="InterPro" id="IPR003594">
    <property type="entry name" value="HATPase_dom"/>
</dbReference>
<dbReference type="Pfam" id="PF02518">
    <property type="entry name" value="HATPase_c"/>
    <property type="match status" value="1"/>
</dbReference>
<comment type="subcellular location">
    <subcellularLocation>
        <location evidence="2">Cell membrane</location>
        <topology evidence="2">Multi-pass membrane protein</topology>
    </subcellularLocation>
</comment>
<dbReference type="Proteomes" id="UP000680158">
    <property type="component" value="Unassembled WGS sequence"/>
</dbReference>
<dbReference type="RefSeq" id="WP_212685298.1">
    <property type="nucleotide sequence ID" value="NZ_JAGSPM010000010.1"/>
</dbReference>
<feature type="domain" description="Response regulatory" evidence="24">
    <location>
        <begin position="869"/>
        <end position="988"/>
    </location>
</feature>
<feature type="transmembrane region" description="Helical" evidence="22">
    <location>
        <begin position="210"/>
        <end position="230"/>
    </location>
</feature>
<comment type="function">
    <text evidence="16">Member of the two-component regulatory system BvgS/BvgA. Phosphorylates BvgA via a four-step phosphorelay in response to environmental signals.</text>
</comment>
<evidence type="ECO:0000259" key="23">
    <source>
        <dbReference type="PROSITE" id="PS50109"/>
    </source>
</evidence>
<evidence type="ECO:0000256" key="16">
    <source>
        <dbReference type="ARBA" id="ARBA00058004"/>
    </source>
</evidence>
<evidence type="ECO:0000256" key="9">
    <source>
        <dbReference type="ARBA" id="ARBA00022741"/>
    </source>
</evidence>
<evidence type="ECO:0000256" key="18">
    <source>
        <dbReference type="ARBA" id="ARBA00068150"/>
    </source>
</evidence>
<keyword evidence="27" id="KW-1185">Reference proteome</keyword>
<evidence type="ECO:0000256" key="3">
    <source>
        <dbReference type="ARBA" id="ARBA00012438"/>
    </source>
</evidence>
<gene>
    <name evidence="26" type="ORF">KDM92_15205</name>
</gene>
<keyword evidence="13" id="KW-0902">Two-component regulatory system</keyword>
<feature type="transmembrane region" description="Helical" evidence="22">
    <location>
        <begin position="312"/>
        <end position="328"/>
    </location>
</feature>
<feature type="transmembrane region" description="Helical" evidence="22">
    <location>
        <begin position="340"/>
        <end position="359"/>
    </location>
</feature>
<comment type="subunit">
    <text evidence="17">At low DSF concentrations, interacts with RpfF.</text>
</comment>
<dbReference type="SUPFAM" id="SSF47226">
    <property type="entry name" value="Histidine-containing phosphotransfer domain, HPT domain"/>
    <property type="match status" value="1"/>
</dbReference>
<feature type="modified residue" description="Phosphohistidine" evidence="20">
    <location>
        <position position="1087"/>
    </location>
</feature>
<evidence type="ECO:0000256" key="6">
    <source>
        <dbReference type="ARBA" id="ARBA00022679"/>
    </source>
</evidence>
<evidence type="ECO:0000256" key="11">
    <source>
        <dbReference type="ARBA" id="ARBA00022840"/>
    </source>
</evidence>
<dbReference type="PANTHER" id="PTHR45339:SF1">
    <property type="entry name" value="HYBRID SIGNAL TRANSDUCTION HISTIDINE KINASE J"/>
    <property type="match status" value="1"/>
</dbReference>
<dbReference type="Gene3D" id="3.40.50.2300">
    <property type="match status" value="1"/>
</dbReference>
<keyword evidence="12 22" id="KW-1133">Transmembrane helix</keyword>
<evidence type="ECO:0000256" key="21">
    <source>
        <dbReference type="PROSITE-ProRule" id="PRU00169"/>
    </source>
</evidence>
<dbReference type="Pfam" id="PF00512">
    <property type="entry name" value="HisKA"/>
    <property type="match status" value="1"/>
</dbReference>
<comment type="catalytic activity">
    <reaction evidence="1">
        <text>ATP + protein L-histidine = ADP + protein N-phospho-L-histidine.</text>
        <dbReference type="EC" id="2.7.13.3"/>
    </reaction>
</comment>
<feature type="transmembrane region" description="Helical" evidence="22">
    <location>
        <begin position="147"/>
        <end position="169"/>
    </location>
</feature>
<organism evidence="26 27">
    <name type="scientific">Undibacterium baiyunense</name>
    <dbReference type="NCBI Taxonomy" id="2828731"/>
    <lineage>
        <taxon>Bacteria</taxon>
        <taxon>Pseudomonadati</taxon>
        <taxon>Pseudomonadota</taxon>
        <taxon>Betaproteobacteria</taxon>
        <taxon>Burkholderiales</taxon>
        <taxon>Oxalobacteraceae</taxon>
        <taxon>Undibacterium</taxon>
    </lineage>
</organism>
<dbReference type="PROSITE" id="PS50894">
    <property type="entry name" value="HPT"/>
    <property type="match status" value="1"/>
</dbReference>
<evidence type="ECO:0000313" key="27">
    <source>
        <dbReference type="Proteomes" id="UP000680158"/>
    </source>
</evidence>
<dbReference type="Gene3D" id="1.20.120.160">
    <property type="entry name" value="HPT domain"/>
    <property type="match status" value="1"/>
</dbReference>
<dbReference type="AlphaFoldDB" id="A0A941DHW8"/>
<dbReference type="InterPro" id="IPR005467">
    <property type="entry name" value="His_kinase_dom"/>
</dbReference>